<feature type="transmembrane region" description="Helical" evidence="1">
    <location>
        <begin position="77"/>
        <end position="99"/>
    </location>
</feature>
<dbReference type="EMBL" id="BTPE01000013">
    <property type="protein sequence ID" value="GMQ35009.1"/>
    <property type="molecule type" value="Genomic_DNA"/>
</dbReference>
<reference evidence="2 3" key="1">
    <citation type="submission" date="2023-08" db="EMBL/GenBank/DDBJ databases">
        <title>Draft genome sequence of Algoriphagus taiwanensis.</title>
        <authorList>
            <person name="Takatani N."/>
            <person name="Hosokawa M."/>
            <person name="Sawabe T."/>
        </authorList>
    </citation>
    <scope>NUCLEOTIDE SEQUENCE [LARGE SCALE GENOMIC DNA]</scope>
    <source>
        <strain evidence="2 3">JCM 19755</strain>
    </source>
</reference>
<evidence type="ECO:0000256" key="1">
    <source>
        <dbReference type="SAM" id="Phobius"/>
    </source>
</evidence>
<keyword evidence="3" id="KW-1185">Reference proteome</keyword>
<feature type="transmembrane region" description="Helical" evidence="1">
    <location>
        <begin position="119"/>
        <end position="144"/>
    </location>
</feature>
<feature type="transmembrane region" description="Helical" evidence="1">
    <location>
        <begin position="210"/>
        <end position="228"/>
    </location>
</feature>
<gene>
    <name evidence="2" type="ORF">Ataiwa_32820</name>
</gene>
<organism evidence="2 3">
    <name type="scientific">Algoriphagus taiwanensis</name>
    <dbReference type="NCBI Taxonomy" id="1445656"/>
    <lineage>
        <taxon>Bacteria</taxon>
        <taxon>Pseudomonadati</taxon>
        <taxon>Bacteroidota</taxon>
        <taxon>Cytophagia</taxon>
        <taxon>Cytophagales</taxon>
        <taxon>Cyclobacteriaceae</taxon>
        <taxon>Algoriphagus</taxon>
    </lineage>
</organism>
<feature type="transmembrane region" description="Helical" evidence="1">
    <location>
        <begin position="39"/>
        <end position="57"/>
    </location>
</feature>
<keyword evidence="1" id="KW-0472">Membrane</keyword>
<feature type="transmembrane region" description="Helical" evidence="1">
    <location>
        <begin position="178"/>
        <end position="198"/>
    </location>
</feature>
<name>A0ABQ6Q4B3_9BACT</name>
<protein>
    <recommendedName>
        <fullName evidence="4">CPBP family intramembrane metalloprotease</fullName>
    </recommendedName>
</protein>
<comment type="caution">
    <text evidence="2">The sequence shown here is derived from an EMBL/GenBank/DDBJ whole genome shotgun (WGS) entry which is preliminary data.</text>
</comment>
<dbReference type="Proteomes" id="UP001307705">
    <property type="component" value="Unassembled WGS sequence"/>
</dbReference>
<evidence type="ECO:0000313" key="2">
    <source>
        <dbReference type="EMBL" id="GMQ35009.1"/>
    </source>
</evidence>
<evidence type="ECO:0008006" key="4">
    <source>
        <dbReference type="Google" id="ProtNLM"/>
    </source>
</evidence>
<proteinExistence type="predicted"/>
<feature type="transmembrane region" description="Helical" evidence="1">
    <location>
        <begin position="7"/>
        <end position="27"/>
    </location>
</feature>
<evidence type="ECO:0000313" key="3">
    <source>
        <dbReference type="Proteomes" id="UP001307705"/>
    </source>
</evidence>
<keyword evidence="1" id="KW-1133">Transmembrane helix</keyword>
<accession>A0ABQ6Q4B3</accession>
<dbReference type="RefSeq" id="WP_338229834.1">
    <property type="nucleotide sequence ID" value="NZ_BTPE01000013.1"/>
</dbReference>
<keyword evidence="1" id="KW-0812">Transmembrane</keyword>
<sequence length="237" mass="27634">MDQNLRFESLLVFLFLAGITALGAYIGHFWVEPYPYLRVWNWENIFWILLGVPFVFFQGKVKIPEFLSPEVSHRSRFWNPLFFGLIFGLFDVLVLKVLLHPEPYLELPPFLQPFPYSLFLYFSGALEVEVFYRLIPIVLVLLIFSLIKGESYQSQAFWIVAIFTSLREPLEQLPQGEWWLIVYALLTGFGMNFIQAVYFKKAGFLASLTLRLGHYLIWHIALGIYVQWVELGGNPAP</sequence>